<evidence type="ECO:0000313" key="2">
    <source>
        <dbReference type="Proteomes" id="UP001560685"/>
    </source>
</evidence>
<reference evidence="1 2" key="1">
    <citation type="submission" date="2024-05" db="EMBL/GenBank/DDBJ databases">
        <title>Three bacterial strains, DH-69, EH-24, and ECK-19 isolated from coastal sediments.</title>
        <authorList>
            <person name="Ye Y.-Q."/>
            <person name="Du Z.-J."/>
        </authorList>
    </citation>
    <scope>NUCLEOTIDE SEQUENCE [LARGE SCALE GENOMIC DNA]</scope>
    <source>
        <strain evidence="1 2">ECK-19</strain>
    </source>
</reference>
<organism evidence="1 2">
    <name type="scientific">Hyphococcus lacteus</name>
    <dbReference type="NCBI Taxonomy" id="3143536"/>
    <lineage>
        <taxon>Bacteria</taxon>
        <taxon>Pseudomonadati</taxon>
        <taxon>Pseudomonadota</taxon>
        <taxon>Alphaproteobacteria</taxon>
        <taxon>Parvularculales</taxon>
        <taxon>Parvularculaceae</taxon>
        <taxon>Hyphococcus</taxon>
    </lineage>
</organism>
<accession>A0ABV3Z1U1</accession>
<sequence>MLSALITIAAVQVATARPPMPATIEEALEIVQLDEACERSEYPSLRMTMYLCQEKLTSWYFTVPDNTLSPGFVRRMVIRDGKAIKMLTDSKYFGTDSQETAFFEWQTDIAESIGQ</sequence>
<evidence type="ECO:0000313" key="1">
    <source>
        <dbReference type="EMBL" id="MEX6632217.1"/>
    </source>
</evidence>
<comment type="caution">
    <text evidence="1">The sequence shown here is derived from an EMBL/GenBank/DDBJ whole genome shotgun (WGS) entry which is preliminary data.</text>
</comment>
<gene>
    <name evidence="1" type="ORF">ABFZ84_01530</name>
</gene>
<dbReference type="Proteomes" id="UP001560685">
    <property type="component" value="Unassembled WGS sequence"/>
</dbReference>
<name>A0ABV3Z1U1_9PROT</name>
<dbReference type="EMBL" id="JBEHZE010000001">
    <property type="protein sequence ID" value="MEX6632217.1"/>
    <property type="molecule type" value="Genomic_DNA"/>
</dbReference>
<proteinExistence type="predicted"/>
<protein>
    <submittedName>
        <fullName evidence="1">Uncharacterized protein</fullName>
    </submittedName>
</protein>
<keyword evidence="2" id="KW-1185">Reference proteome</keyword>
<dbReference type="RefSeq" id="WP_369312072.1">
    <property type="nucleotide sequence ID" value="NZ_JBEHZE010000001.1"/>
</dbReference>